<proteinExistence type="predicted"/>
<dbReference type="EMBL" id="JACHIW010000002">
    <property type="protein sequence ID" value="MBB5158876.1"/>
    <property type="molecule type" value="Genomic_DNA"/>
</dbReference>
<feature type="region of interest" description="Disordered" evidence="2">
    <location>
        <begin position="1038"/>
        <end position="1083"/>
    </location>
</feature>
<keyword evidence="6" id="KW-1185">Reference proteome</keyword>
<keyword evidence="3" id="KW-0812">Transmembrane</keyword>
<feature type="coiled-coil region" evidence="1">
    <location>
        <begin position="1280"/>
        <end position="1307"/>
    </location>
</feature>
<evidence type="ECO:0000313" key="6">
    <source>
        <dbReference type="Proteomes" id="UP000584374"/>
    </source>
</evidence>
<feature type="transmembrane region" description="Helical" evidence="3">
    <location>
        <begin position="151"/>
        <end position="173"/>
    </location>
</feature>
<organism evidence="5 6">
    <name type="scientific">Saccharopolyspora phatthalungensis</name>
    <dbReference type="NCBI Taxonomy" id="664693"/>
    <lineage>
        <taxon>Bacteria</taxon>
        <taxon>Bacillati</taxon>
        <taxon>Actinomycetota</taxon>
        <taxon>Actinomycetes</taxon>
        <taxon>Pseudonocardiales</taxon>
        <taxon>Pseudonocardiaceae</taxon>
        <taxon>Saccharopolyspora</taxon>
    </lineage>
</organism>
<keyword evidence="3" id="KW-1133">Transmembrane helix</keyword>
<feature type="compositionally biased region" description="Low complexity" evidence="2">
    <location>
        <begin position="613"/>
        <end position="624"/>
    </location>
</feature>
<dbReference type="Pfam" id="PF25547">
    <property type="entry name" value="WXG100_2"/>
    <property type="match status" value="1"/>
</dbReference>
<comment type="caution">
    <text evidence="5">The sequence shown here is derived from an EMBL/GenBank/DDBJ whole genome shotgun (WGS) entry which is preliminary data.</text>
</comment>
<evidence type="ECO:0000259" key="4">
    <source>
        <dbReference type="Pfam" id="PF25547"/>
    </source>
</evidence>
<feature type="region of interest" description="Disordered" evidence="2">
    <location>
        <begin position="352"/>
        <end position="525"/>
    </location>
</feature>
<feature type="region of interest" description="Disordered" evidence="2">
    <location>
        <begin position="605"/>
        <end position="633"/>
    </location>
</feature>
<dbReference type="RefSeq" id="WP_184730925.1">
    <property type="nucleotide sequence ID" value="NZ_JACHIW010000002.1"/>
</dbReference>
<gene>
    <name evidence="5" type="ORF">BJ970_006475</name>
</gene>
<protein>
    <recommendedName>
        <fullName evidence="4">Outer membrane channel protein CpnT-like N-terminal domain-containing protein</fullName>
    </recommendedName>
</protein>
<feature type="compositionally biased region" description="Gly residues" evidence="2">
    <location>
        <begin position="385"/>
        <end position="396"/>
    </location>
</feature>
<evidence type="ECO:0000256" key="2">
    <source>
        <dbReference type="SAM" id="MobiDB-lite"/>
    </source>
</evidence>
<feature type="region of interest" description="Disordered" evidence="2">
    <location>
        <begin position="1524"/>
        <end position="1550"/>
    </location>
</feature>
<reference evidence="5 6" key="1">
    <citation type="submission" date="2020-08" db="EMBL/GenBank/DDBJ databases">
        <title>Sequencing the genomes of 1000 actinobacteria strains.</title>
        <authorList>
            <person name="Klenk H.-P."/>
        </authorList>
    </citation>
    <scope>NUCLEOTIDE SEQUENCE [LARGE SCALE GENOMIC DNA]</scope>
    <source>
        <strain evidence="5 6">DSM 45584</strain>
    </source>
</reference>
<feature type="domain" description="Outer membrane channel protein CpnT-like N-terminal" evidence="4">
    <location>
        <begin position="23"/>
        <end position="143"/>
    </location>
</feature>
<evidence type="ECO:0000256" key="1">
    <source>
        <dbReference type="SAM" id="Coils"/>
    </source>
</evidence>
<evidence type="ECO:0000313" key="5">
    <source>
        <dbReference type="EMBL" id="MBB5158876.1"/>
    </source>
</evidence>
<feature type="compositionally biased region" description="Gly residues" evidence="2">
    <location>
        <begin position="356"/>
        <end position="371"/>
    </location>
</feature>
<keyword evidence="3" id="KW-0472">Membrane</keyword>
<feature type="transmembrane region" description="Helical" evidence="3">
    <location>
        <begin position="194"/>
        <end position="215"/>
    </location>
</feature>
<accession>A0A840QEM2</accession>
<feature type="compositionally biased region" description="Basic and acidic residues" evidence="2">
    <location>
        <begin position="1049"/>
        <end position="1063"/>
    </location>
</feature>
<feature type="region of interest" description="Disordered" evidence="2">
    <location>
        <begin position="1337"/>
        <end position="1382"/>
    </location>
</feature>
<feature type="compositionally biased region" description="Basic and acidic residues" evidence="2">
    <location>
        <begin position="1353"/>
        <end position="1372"/>
    </location>
</feature>
<dbReference type="Proteomes" id="UP000584374">
    <property type="component" value="Unassembled WGS sequence"/>
</dbReference>
<sequence>MSVLVPEEVRRLFQVLTGEDMTDADEDALFAVAERLESGAVAVEVLGPVVGEVVGRVRGGFSGKAADRFAERLEGFSPVLEAGGVGLRELAGFVRNLALQVQYLKFVTVGGLLLLLAEVVWAVAMAGVTAGASMAWLAARFVVMRFLLSRWWGQLFVRLAVAQVVGVGLQLVVEVGAQGAQFALGTRKKWDGQLTTMAVGVGSFSALLAVPLSVLGNVVGNAITKVLVRGLGDEIDAEVLAAVAKHAVEEHAQLYPVSSMARFAGVVSKNIEDYTGMSVRAMWAARFGHGLGESLEEGLTEMLGEAGYGALSGQGAQWNPFSFTAGLSGAVGSGVGNIAGLAVRGELVPAGRAGDAAGGEKGPLGGRGLEGLGTPPPYSLSRGDFLGGSTGYGGVAGERDSRAGTPPPAYGSLAGDAGAGSPRLDDHAGFAPDGSRPRPVEAPGWSADADREGRAGLEGVASSSTRAPEGPVGTVVAGPAEAGGGEAVPVGAGTESIENDTAASGSGMRNHAGEQAGSTGVVGWSESDLRREVQRARLVGGSRESAVGIVRGTHDVVVLARGDVGVSLEDVVILVAVRVDEVGRGEAVRFSRELADRLGTRGTGLAVRAGAGPDPQTAAPTTEEPAADEGSGVSMTWEFDPAVESALDSMEVAGWSWGDEAGARSDDVEFSGFGASVASAGAMGSTAEGAAESQRRLAEIKAEGGVSRSVLREQKREEARVEARRALDAGEPYTGAALGKKFGKSTAWGTRLLAEIKAEGGAGRSASRGQEGERLREEALAEARRARDAGEPYTGAALGTTFGKSTVWGWQRLEEIRAESGVPWRAVRESERERAQEREEALVEARRARDAGEPYTGAAFGAKFGKSTTWGHQRLAEIRAEGGAGRSASHWQEGERLREEARVEARRARDAGEPYSSAALGNKFGKGKGWGHQRLAEIRVEGGASRPALPAQEPDPQSDVPVFEDRAGSGQVRGAAVDPADDLALWGFDPAVEPALDSMDVAAQGWGDMAGAGWDEAGLSAFGEDFDVDVADFGFEGMDVGESSGRKRGREESSVDEGADRRPAGPQGSPILPEARGGSAAVGGLSGVEPWAWGVDEVPGEGVLDLAASGGYLDPEEVEFFGFGAGVADGGVGAMGSRDEGAAELPVDFGGVAVGSEPEGADAAERPETVELLNEKARAEARRARDAGEPYSSATLAKKFGKGQSWGKARLAEIKDEKGLTWSALQEQEWAGEREAARVEARRARDAGEPYSSATLAKKFGKGQTWGRARLEELRVEGGVTRQAAQGQELEREREAARVEARRARDAGESYSGATLGKKFGKSAAWGLQRLSEIKDEDGSRRSVLQAQEQAQEQERLREAGRVEARRARDAGEPYTNSALGKRFGKSDSWGKARLMEITNEGAGTRRTVVEQEGERLREAARVEARRARDAGEPYTSTTLGKKFGKSRVWGHQRLAEIRDEGGATWSVVHGQEGQRLREEARAEARRARDAGEPYSTKSLGKKFGKSAAWGKDRLDEIAKEVGGSAGELTGSGGGVLAEGAPSVDVDTAE</sequence>
<feature type="compositionally biased region" description="Gly residues" evidence="2">
    <location>
        <begin position="1524"/>
        <end position="1537"/>
    </location>
</feature>
<dbReference type="InterPro" id="IPR057746">
    <property type="entry name" value="CpnT-like_N"/>
</dbReference>
<keyword evidence="1" id="KW-0175">Coiled coil</keyword>
<feature type="transmembrane region" description="Helical" evidence="3">
    <location>
        <begin position="112"/>
        <end position="139"/>
    </location>
</feature>
<name>A0A840QEM2_9PSEU</name>
<feature type="region of interest" description="Disordered" evidence="2">
    <location>
        <begin position="1470"/>
        <end position="1501"/>
    </location>
</feature>
<evidence type="ECO:0000256" key="3">
    <source>
        <dbReference type="SAM" id="Phobius"/>
    </source>
</evidence>
<feature type="compositionally biased region" description="Low complexity" evidence="2">
    <location>
        <begin position="467"/>
        <end position="480"/>
    </location>
</feature>
<feature type="compositionally biased region" description="Basic and acidic residues" evidence="2">
    <location>
        <begin position="1473"/>
        <end position="1492"/>
    </location>
</feature>